<organism evidence="1 2">
    <name type="scientific">Mycobacterium conspicuum</name>
    <dbReference type="NCBI Taxonomy" id="44010"/>
    <lineage>
        <taxon>Bacteria</taxon>
        <taxon>Bacillati</taxon>
        <taxon>Actinomycetota</taxon>
        <taxon>Actinomycetes</taxon>
        <taxon>Mycobacteriales</taxon>
        <taxon>Mycobacteriaceae</taxon>
        <taxon>Mycobacterium</taxon>
    </lineage>
</organism>
<sequence length="97" mass="10928">MEFLVTMTTRVPEGTSPEAVDEVRAREAAHSRALAERGHLLRLWRPPLQPGEWCTLGLFAAADEHQLEQVLASMPLRIWRTDEVTPLTPHPNDPGRP</sequence>
<reference evidence="1 2" key="1">
    <citation type="journal article" date="2019" name="Emerg. Microbes Infect.">
        <title>Comprehensive subspecies identification of 175 nontuberculous mycobacteria species based on 7547 genomic profiles.</title>
        <authorList>
            <person name="Matsumoto Y."/>
            <person name="Kinjo T."/>
            <person name="Motooka D."/>
            <person name="Nabeya D."/>
            <person name="Jung N."/>
            <person name="Uechi K."/>
            <person name="Horii T."/>
            <person name="Iida T."/>
            <person name="Fujita J."/>
            <person name="Nakamura S."/>
        </authorList>
    </citation>
    <scope>NUCLEOTIDE SEQUENCE [LARGE SCALE GENOMIC DNA]</scope>
    <source>
        <strain evidence="1 2">JCM 14738</strain>
    </source>
</reference>
<dbReference type="STRING" id="44010.AWC00_03585"/>
<dbReference type="InterPro" id="IPR026029">
    <property type="entry name" value="MLI_dom"/>
</dbReference>
<evidence type="ECO:0000313" key="2">
    <source>
        <dbReference type="Proteomes" id="UP000467385"/>
    </source>
</evidence>
<accession>A0A1X1TPB8</accession>
<proteinExistence type="predicted"/>
<dbReference type="SUPFAM" id="SSF54909">
    <property type="entry name" value="Dimeric alpha+beta barrel"/>
    <property type="match status" value="1"/>
</dbReference>
<dbReference type="EMBL" id="AP022613">
    <property type="protein sequence ID" value="BBZ40434.1"/>
    <property type="molecule type" value="Genomic_DNA"/>
</dbReference>
<dbReference type="Gene3D" id="3.30.70.1060">
    <property type="entry name" value="Dimeric alpha+beta barrel"/>
    <property type="match status" value="1"/>
</dbReference>
<protein>
    <submittedName>
        <fullName evidence="1">Uncharacterized protein</fullName>
    </submittedName>
</protein>
<dbReference type="Proteomes" id="UP000467385">
    <property type="component" value="Chromosome"/>
</dbReference>
<keyword evidence="2" id="KW-1185">Reference proteome</keyword>
<dbReference type="InterPro" id="IPR011008">
    <property type="entry name" value="Dimeric_a/b-barrel"/>
</dbReference>
<gene>
    <name evidence="1" type="ORF">MCNS_34970</name>
</gene>
<dbReference type="AlphaFoldDB" id="A0A1X1TPB8"/>
<evidence type="ECO:0000313" key="1">
    <source>
        <dbReference type="EMBL" id="BBZ40434.1"/>
    </source>
</evidence>
<dbReference type="OrthoDB" id="4426588at2"/>
<dbReference type="Pfam" id="PF02426">
    <property type="entry name" value="MIase"/>
    <property type="match status" value="1"/>
</dbReference>
<name>A0A1X1TPB8_9MYCO</name>